<organism evidence="7 8">
    <name type="scientific">Flavobacterium profundi</name>
    <dbReference type="NCBI Taxonomy" id="1774945"/>
    <lineage>
        <taxon>Bacteria</taxon>
        <taxon>Pseudomonadati</taxon>
        <taxon>Bacteroidota</taxon>
        <taxon>Flavobacteriia</taxon>
        <taxon>Flavobacteriales</taxon>
        <taxon>Flavobacteriaceae</taxon>
        <taxon>Flavobacterium</taxon>
    </lineage>
</organism>
<proteinExistence type="predicted"/>
<comment type="subcellular location">
    <subcellularLocation>
        <location evidence="1">Membrane</location>
        <topology evidence="1">Multi-pass membrane protein</topology>
    </subcellularLocation>
</comment>
<dbReference type="GO" id="GO:0016020">
    <property type="term" value="C:membrane"/>
    <property type="evidence" value="ECO:0007669"/>
    <property type="project" value="UniProtKB-SubCell"/>
</dbReference>
<name>A0A6I4IRY5_9FLAO</name>
<sequence>MNTDKLKNGTVLFISYLFILLFVYAAVSKFLDYDNFQVQLGQSPLLSAYAGFVVWMIPLLELVIAVLLAVKQFRVIGLYASLGLMVLFSSYIYLILNYSSYVPCSCGGILEKMNWHEHLYFNLFFTLLSLFALFLLQNTKRSYVIRSLLIVLVGFFLVVLLFITSDYIIHKHNNFVRNYIPKTVQLATTKDLAFNSYYFAGKSTAKIYLGNRTAPALITKLSADLKSTQSYHIAISDTLYPFRSIQLRVHPPYFYLWDGTVPCLFQGDLATTQARLLSDKAYGFTKAEVIDSTRLVIRTINNSGENVLATLSLQNGAIQKFAPALLEKQIDGLFDTDGTLHYSAAQQKFVYLYYYRNQYVVADKNLTLLYKGNTIDTTSQAKIKVTYVKHRNQKKFSAPPQMVNRISALHNNLLFVNSTLPGRFDVKKVWDQSSVIDVYDISSQRYLISFYIKNIDGVTLNDIVVTDTHFYALIGTHIVSYSLGDEIRKHYQTY</sequence>
<keyword evidence="8" id="KW-1185">Reference proteome</keyword>
<keyword evidence="4 5" id="KW-0472">Membrane</keyword>
<evidence type="ECO:0000256" key="4">
    <source>
        <dbReference type="ARBA" id="ARBA00023136"/>
    </source>
</evidence>
<evidence type="ECO:0000256" key="5">
    <source>
        <dbReference type="SAM" id="Phobius"/>
    </source>
</evidence>
<reference evidence="8" key="1">
    <citation type="submission" date="2019-05" db="EMBL/GenBank/DDBJ databases">
        <title>Flavobacterium profundi sp. nov., isolated from a deep-sea seamount.</title>
        <authorList>
            <person name="Zhang D.-C."/>
        </authorList>
    </citation>
    <scope>NUCLEOTIDE SEQUENCE [LARGE SCALE GENOMIC DNA]</scope>
    <source>
        <strain evidence="8">TP390</strain>
    </source>
</reference>
<dbReference type="GO" id="GO:0030416">
    <property type="term" value="P:methylamine metabolic process"/>
    <property type="evidence" value="ECO:0007669"/>
    <property type="project" value="InterPro"/>
</dbReference>
<feature type="transmembrane region" description="Helical" evidence="5">
    <location>
        <begin position="148"/>
        <end position="169"/>
    </location>
</feature>
<accession>A0A6I4IRY5</accession>
<feature type="transmembrane region" description="Helical" evidence="5">
    <location>
        <begin position="77"/>
        <end position="99"/>
    </location>
</feature>
<evidence type="ECO:0000256" key="3">
    <source>
        <dbReference type="ARBA" id="ARBA00022989"/>
    </source>
</evidence>
<dbReference type="Pfam" id="PF07291">
    <property type="entry name" value="MauE"/>
    <property type="match status" value="1"/>
</dbReference>
<evidence type="ECO:0000256" key="1">
    <source>
        <dbReference type="ARBA" id="ARBA00004141"/>
    </source>
</evidence>
<dbReference type="EMBL" id="WQLW01000001">
    <property type="protein sequence ID" value="MVO08027.1"/>
    <property type="molecule type" value="Genomic_DNA"/>
</dbReference>
<protein>
    <recommendedName>
        <fullName evidence="6">Methylamine utilisation protein MauE domain-containing protein</fullName>
    </recommendedName>
</protein>
<comment type="caution">
    <text evidence="7">The sequence shown here is derived from an EMBL/GenBank/DDBJ whole genome shotgun (WGS) entry which is preliminary data.</text>
</comment>
<dbReference type="Proteomes" id="UP000431264">
    <property type="component" value="Unassembled WGS sequence"/>
</dbReference>
<gene>
    <name evidence="7" type="ORF">GOQ30_02455</name>
</gene>
<dbReference type="OrthoDB" id="673785at2"/>
<dbReference type="AlphaFoldDB" id="A0A6I4IRY5"/>
<feature type="transmembrane region" description="Helical" evidence="5">
    <location>
        <begin position="49"/>
        <end position="70"/>
    </location>
</feature>
<feature type="transmembrane region" description="Helical" evidence="5">
    <location>
        <begin position="119"/>
        <end position="136"/>
    </location>
</feature>
<dbReference type="RefSeq" id="WP_140996408.1">
    <property type="nucleotide sequence ID" value="NZ_VDCZ01000001.1"/>
</dbReference>
<dbReference type="UniPathway" id="UPA00895"/>
<dbReference type="InterPro" id="IPR009908">
    <property type="entry name" value="Methylamine_util_MauE"/>
</dbReference>
<evidence type="ECO:0000256" key="2">
    <source>
        <dbReference type="ARBA" id="ARBA00022692"/>
    </source>
</evidence>
<keyword evidence="3 5" id="KW-1133">Transmembrane helix</keyword>
<evidence type="ECO:0000313" key="7">
    <source>
        <dbReference type="EMBL" id="MVO08027.1"/>
    </source>
</evidence>
<feature type="domain" description="Methylamine utilisation protein MauE" evidence="6">
    <location>
        <begin position="10"/>
        <end position="134"/>
    </location>
</feature>
<keyword evidence="2 5" id="KW-0812">Transmembrane</keyword>
<evidence type="ECO:0000259" key="6">
    <source>
        <dbReference type="Pfam" id="PF07291"/>
    </source>
</evidence>
<evidence type="ECO:0000313" key="8">
    <source>
        <dbReference type="Proteomes" id="UP000431264"/>
    </source>
</evidence>